<name>A0ABQ0MEC6_MYCCL</name>
<dbReference type="EMBL" id="DF849957">
    <property type="protein sequence ID" value="GAT60551.1"/>
    <property type="molecule type" value="Genomic_DNA"/>
</dbReference>
<gene>
    <name evidence="1" type="ORF">MCHLO_16679</name>
</gene>
<proteinExistence type="predicted"/>
<dbReference type="Proteomes" id="UP000815677">
    <property type="component" value="Unassembled WGS sequence"/>
</dbReference>
<sequence length="192" mass="21919">MLTQYEGPDWSEFAARKCQAGLPSNWHVKRRNIFSSCFLPPRALVAAQPTDAFVPRLAFYPFKLNGNGSQTTSRGIVTAFLHPKSGNDDGLRRLRCRPFAIAEGLFEYLINKQFRLRVSGFHVSLPELGSGFTSSRVYPCNIFHLTYVAQLEASTAVYFFFSLMREQSRISRNHPPPLDWLPLRRAFEPAKF</sequence>
<evidence type="ECO:0000313" key="2">
    <source>
        <dbReference type="Proteomes" id="UP000815677"/>
    </source>
</evidence>
<organism evidence="1 2">
    <name type="scientific">Mycena chlorophos</name>
    <name type="common">Agaric fungus</name>
    <name type="synonym">Agaricus chlorophos</name>
    <dbReference type="NCBI Taxonomy" id="658473"/>
    <lineage>
        <taxon>Eukaryota</taxon>
        <taxon>Fungi</taxon>
        <taxon>Dikarya</taxon>
        <taxon>Basidiomycota</taxon>
        <taxon>Agaricomycotina</taxon>
        <taxon>Agaricomycetes</taxon>
        <taxon>Agaricomycetidae</taxon>
        <taxon>Agaricales</taxon>
        <taxon>Marasmiineae</taxon>
        <taxon>Mycenaceae</taxon>
        <taxon>Mycena</taxon>
    </lineage>
</organism>
<reference evidence="1" key="1">
    <citation type="submission" date="2014-09" db="EMBL/GenBank/DDBJ databases">
        <title>Genome sequence of the luminous mushroom Mycena chlorophos for searching fungal bioluminescence genes.</title>
        <authorList>
            <person name="Tanaka Y."/>
            <person name="Kasuga D."/>
            <person name="Oba Y."/>
            <person name="Hase S."/>
            <person name="Sato K."/>
            <person name="Oba Y."/>
            <person name="Sakakibara Y."/>
        </authorList>
    </citation>
    <scope>NUCLEOTIDE SEQUENCE</scope>
</reference>
<accession>A0ABQ0MEC6</accession>
<evidence type="ECO:0000313" key="1">
    <source>
        <dbReference type="EMBL" id="GAT60551.1"/>
    </source>
</evidence>
<protein>
    <submittedName>
        <fullName evidence="1">Uncharacterized protein</fullName>
    </submittedName>
</protein>
<keyword evidence="2" id="KW-1185">Reference proteome</keyword>